<organism evidence="3 4">
    <name type="scientific">Mya arenaria</name>
    <name type="common">Soft-shell clam</name>
    <dbReference type="NCBI Taxonomy" id="6604"/>
    <lineage>
        <taxon>Eukaryota</taxon>
        <taxon>Metazoa</taxon>
        <taxon>Spiralia</taxon>
        <taxon>Lophotrochozoa</taxon>
        <taxon>Mollusca</taxon>
        <taxon>Bivalvia</taxon>
        <taxon>Autobranchia</taxon>
        <taxon>Heteroconchia</taxon>
        <taxon>Euheterodonta</taxon>
        <taxon>Imparidentia</taxon>
        <taxon>Neoheterodontei</taxon>
        <taxon>Myida</taxon>
        <taxon>Myoidea</taxon>
        <taxon>Myidae</taxon>
        <taxon>Mya</taxon>
    </lineage>
</organism>
<gene>
    <name evidence="3" type="ORF">MAR_032059</name>
</gene>
<evidence type="ECO:0000256" key="2">
    <source>
        <dbReference type="SAM" id="SignalP"/>
    </source>
</evidence>
<dbReference type="EMBL" id="CP111021">
    <property type="protein sequence ID" value="WAR17465.1"/>
    <property type="molecule type" value="Genomic_DNA"/>
</dbReference>
<keyword evidence="1" id="KW-1133">Transmembrane helix</keyword>
<feature type="signal peptide" evidence="2">
    <location>
        <begin position="1"/>
        <end position="18"/>
    </location>
</feature>
<name>A0ABY7F5J8_MYAAR</name>
<proteinExistence type="predicted"/>
<evidence type="ECO:0000313" key="4">
    <source>
        <dbReference type="Proteomes" id="UP001164746"/>
    </source>
</evidence>
<keyword evidence="1" id="KW-0812">Transmembrane</keyword>
<keyword evidence="4" id="KW-1185">Reference proteome</keyword>
<dbReference type="Proteomes" id="UP001164746">
    <property type="component" value="Chromosome 10"/>
</dbReference>
<keyword evidence="2" id="KW-0732">Signal</keyword>
<evidence type="ECO:0000256" key="1">
    <source>
        <dbReference type="SAM" id="Phobius"/>
    </source>
</evidence>
<evidence type="ECO:0000313" key="3">
    <source>
        <dbReference type="EMBL" id="WAR17465.1"/>
    </source>
</evidence>
<accession>A0ABY7F5J8</accession>
<keyword evidence="1" id="KW-0472">Membrane</keyword>
<protein>
    <submittedName>
        <fullName evidence="3">Uncharacterized protein</fullName>
    </submittedName>
</protein>
<sequence>MSGIVLSIFLTVITGVFAEDFSYSNYDGAMIGNRIPCICLACLTCIAIQYFCFHLPNERRRNDNPDLPPQFSAEGVAMTSTGGHMFQTTPTFPNQEGVFAEYVWCTILDGYQCCFRKVCSLSVFWKYYSNGGSTNGGSMMKTVITCICVIRRTNGVRGTYTVKSSHQIKCSTGQAIS</sequence>
<reference evidence="3" key="1">
    <citation type="submission" date="2022-11" db="EMBL/GenBank/DDBJ databases">
        <title>Centuries of genome instability and evolution in soft-shell clam transmissible cancer (bioRxiv).</title>
        <authorList>
            <person name="Hart S.F.M."/>
            <person name="Yonemitsu M.A."/>
            <person name="Giersch R.M."/>
            <person name="Beal B.F."/>
            <person name="Arriagada G."/>
            <person name="Davis B.W."/>
            <person name="Ostrander E.A."/>
            <person name="Goff S.P."/>
            <person name="Metzger M.J."/>
        </authorList>
    </citation>
    <scope>NUCLEOTIDE SEQUENCE</scope>
    <source>
        <strain evidence="3">MELC-2E11</strain>
        <tissue evidence="3">Siphon/mantle</tissue>
    </source>
</reference>
<feature type="chain" id="PRO_5046644073" evidence="2">
    <location>
        <begin position="19"/>
        <end position="177"/>
    </location>
</feature>
<feature type="transmembrane region" description="Helical" evidence="1">
    <location>
        <begin position="34"/>
        <end position="53"/>
    </location>
</feature>